<evidence type="ECO:0000313" key="4">
    <source>
        <dbReference type="Proteomes" id="UP001168505"/>
    </source>
</evidence>
<name>A0AAW7JST6_9ACTN</name>
<accession>A0AAW7JST6</accession>
<dbReference type="Proteomes" id="UP001168505">
    <property type="component" value="Unassembled WGS sequence"/>
</dbReference>
<dbReference type="NCBIfam" id="TIGR01683">
    <property type="entry name" value="thiS"/>
    <property type="match status" value="1"/>
</dbReference>
<dbReference type="PANTHER" id="PTHR34472">
    <property type="entry name" value="SULFUR CARRIER PROTEIN THIS"/>
    <property type="match status" value="1"/>
</dbReference>
<dbReference type="EMBL" id="JAUEIR010000002">
    <property type="protein sequence ID" value="MDN0068686.1"/>
    <property type="molecule type" value="Genomic_DNA"/>
</dbReference>
<reference evidence="2" key="2">
    <citation type="submission" date="2023-08" db="EMBL/GenBank/DDBJ databases">
        <title>Identification and characterization of horizontal gene transfer across gut microbiota members of farm animals based on homology search.</title>
        <authorList>
            <person name="Schwarzerova J."/>
            <person name="Nykrynova M."/>
            <person name="Jureckova K."/>
            <person name="Cejkova D."/>
            <person name="Rychlik I."/>
        </authorList>
    </citation>
    <scope>NUCLEOTIDE SEQUENCE</scope>
    <source>
        <strain evidence="2">15_COKtk</strain>
        <strain evidence="1">176_SSukc20</strain>
    </source>
</reference>
<evidence type="ECO:0000313" key="1">
    <source>
        <dbReference type="EMBL" id="MDN0063685.1"/>
    </source>
</evidence>
<protein>
    <submittedName>
        <fullName evidence="2">Sulfur carrier protein ThiS</fullName>
    </submittedName>
</protein>
<dbReference type="InterPro" id="IPR010035">
    <property type="entry name" value="Thi_S"/>
</dbReference>
<dbReference type="RefSeq" id="WP_066828748.1">
    <property type="nucleotide sequence ID" value="NZ_CABKVW010000002.1"/>
</dbReference>
<organism evidence="2 4">
    <name type="scientific">Collinsella ihumii</name>
    <dbReference type="NCBI Taxonomy" id="1720204"/>
    <lineage>
        <taxon>Bacteria</taxon>
        <taxon>Bacillati</taxon>
        <taxon>Actinomycetota</taxon>
        <taxon>Coriobacteriia</taxon>
        <taxon>Coriobacteriales</taxon>
        <taxon>Coriobacteriaceae</taxon>
        <taxon>Collinsella</taxon>
    </lineage>
</organism>
<dbReference type="PANTHER" id="PTHR34472:SF1">
    <property type="entry name" value="SULFUR CARRIER PROTEIN THIS"/>
    <property type="match status" value="1"/>
</dbReference>
<dbReference type="EMBL" id="JAUEIQ010000004">
    <property type="protein sequence ID" value="MDN0063685.1"/>
    <property type="molecule type" value="Genomic_DNA"/>
</dbReference>
<dbReference type="Pfam" id="PF02597">
    <property type="entry name" value="ThiS"/>
    <property type="match status" value="1"/>
</dbReference>
<dbReference type="InterPro" id="IPR003749">
    <property type="entry name" value="ThiS/MoaD-like"/>
</dbReference>
<gene>
    <name evidence="2" type="primary">thiS</name>
    <name evidence="1" type="ORF">QVN30_05110</name>
    <name evidence="2" type="ORF">QVN40_03080</name>
</gene>
<dbReference type="Proteomes" id="UP001168435">
    <property type="component" value="Unassembled WGS sequence"/>
</dbReference>
<proteinExistence type="predicted"/>
<dbReference type="CDD" id="cd00565">
    <property type="entry name" value="Ubl_ThiS"/>
    <property type="match status" value="1"/>
</dbReference>
<comment type="caution">
    <text evidence="2">The sequence shown here is derived from an EMBL/GenBank/DDBJ whole genome shotgun (WGS) entry which is preliminary data.</text>
</comment>
<dbReference type="InterPro" id="IPR016155">
    <property type="entry name" value="Mopterin_synth/thiamin_S_b"/>
</dbReference>
<dbReference type="SUPFAM" id="SSF54285">
    <property type="entry name" value="MoaD/ThiS"/>
    <property type="match status" value="1"/>
</dbReference>
<evidence type="ECO:0000313" key="3">
    <source>
        <dbReference type="Proteomes" id="UP001168435"/>
    </source>
</evidence>
<dbReference type="Gene3D" id="3.10.20.30">
    <property type="match status" value="1"/>
</dbReference>
<reference evidence="2" key="1">
    <citation type="submission" date="2023-06" db="EMBL/GenBank/DDBJ databases">
        <authorList>
            <person name="Zeman M."/>
            <person name="Kubasova T."/>
            <person name="Jahodarova E."/>
            <person name="Nykrynova M."/>
            <person name="Rychlik I."/>
        </authorList>
    </citation>
    <scope>NUCLEOTIDE SEQUENCE</scope>
    <source>
        <strain evidence="2">15_COKtk</strain>
        <strain evidence="1">176_SSukc20</strain>
    </source>
</reference>
<sequence>MARVNGKEDPSVDGLTLAQLLDRMDFEGTRVACELNGDIVPRAQFAERTLRADDALEIVRFVGGG</sequence>
<keyword evidence="3" id="KW-1185">Reference proteome</keyword>
<evidence type="ECO:0000313" key="2">
    <source>
        <dbReference type="EMBL" id="MDN0068686.1"/>
    </source>
</evidence>
<dbReference type="InterPro" id="IPR012675">
    <property type="entry name" value="Beta-grasp_dom_sf"/>
</dbReference>
<dbReference type="AlphaFoldDB" id="A0AAW7JST6"/>